<dbReference type="Pfam" id="PF00903">
    <property type="entry name" value="Glyoxalase"/>
    <property type="match status" value="1"/>
</dbReference>
<evidence type="ECO:0000313" key="3">
    <source>
        <dbReference type="Proteomes" id="UP000054683"/>
    </source>
</evidence>
<dbReference type="GO" id="GO:0051213">
    <property type="term" value="F:dioxygenase activity"/>
    <property type="evidence" value="ECO:0007669"/>
    <property type="project" value="UniProtKB-KW"/>
</dbReference>
<evidence type="ECO:0000313" key="2">
    <source>
        <dbReference type="EMBL" id="SAL53492.1"/>
    </source>
</evidence>
<name>A0A158IA66_9BURK</name>
<dbReference type="Gene3D" id="3.30.720.120">
    <property type="match status" value="1"/>
</dbReference>
<evidence type="ECO:0000259" key="1">
    <source>
        <dbReference type="PROSITE" id="PS51819"/>
    </source>
</evidence>
<feature type="domain" description="VOC" evidence="1">
    <location>
        <begin position="12"/>
        <end position="137"/>
    </location>
</feature>
<keyword evidence="2" id="KW-0223">Dioxygenase</keyword>
<dbReference type="InterPro" id="IPR004360">
    <property type="entry name" value="Glyas_Fos-R_dOase_dom"/>
</dbReference>
<dbReference type="Proteomes" id="UP000054683">
    <property type="component" value="Unassembled WGS sequence"/>
</dbReference>
<dbReference type="PANTHER" id="PTHR34109">
    <property type="entry name" value="BNAUNNG04460D PROTEIN-RELATED"/>
    <property type="match status" value="1"/>
</dbReference>
<dbReference type="InterPro" id="IPR037523">
    <property type="entry name" value="VOC_core"/>
</dbReference>
<gene>
    <name evidence="2" type="ORF">AWB69_05629</name>
</gene>
<dbReference type="OrthoDB" id="9795306at2"/>
<dbReference type="SUPFAM" id="SSF54593">
    <property type="entry name" value="Glyoxalase/Bleomycin resistance protein/Dihydroxybiphenyl dioxygenase"/>
    <property type="match status" value="1"/>
</dbReference>
<dbReference type="CDD" id="cd07246">
    <property type="entry name" value="VOC_like"/>
    <property type="match status" value="1"/>
</dbReference>
<accession>A0A158IA66</accession>
<dbReference type="PANTHER" id="PTHR34109:SF1">
    <property type="entry name" value="VOC DOMAIN-CONTAINING PROTEIN"/>
    <property type="match status" value="1"/>
</dbReference>
<dbReference type="Gene3D" id="3.30.720.110">
    <property type="match status" value="1"/>
</dbReference>
<dbReference type="RefSeq" id="WP_062089972.1">
    <property type="nucleotide sequence ID" value="NZ_FCOK02000045.1"/>
</dbReference>
<keyword evidence="2" id="KW-0560">Oxidoreductase</keyword>
<dbReference type="InterPro" id="IPR029068">
    <property type="entry name" value="Glyas_Bleomycin-R_OHBP_Dase"/>
</dbReference>
<dbReference type="EMBL" id="FCOK02000045">
    <property type="protein sequence ID" value="SAL53492.1"/>
    <property type="molecule type" value="Genomic_DNA"/>
</dbReference>
<sequence length="156" mass="16830">MSNSAVKPIPEGMHTITPHLVCKGASDAIDFYKKAFNAVERTRLPGPDGTVMHAMLGIGDSTVMLGEEFPNCGRSGPLTLKGSPVTLHLYVKDVDASFAQAVAAGAKVIMPVTDMFWGDRYGVIEDPFGHSWSLATHTRDLTDEQIREGMPKAMPT</sequence>
<reference evidence="2 3" key="1">
    <citation type="submission" date="2016-01" db="EMBL/GenBank/DDBJ databases">
        <authorList>
            <person name="Oliw E.H."/>
        </authorList>
    </citation>
    <scope>NUCLEOTIDE SEQUENCE [LARGE SCALE GENOMIC DNA]</scope>
    <source>
        <strain evidence="2">LMG 27134</strain>
    </source>
</reference>
<organism evidence="2 3">
    <name type="scientific">Caballeronia udeis</name>
    <dbReference type="NCBI Taxonomy" id="1232866"/>
    <lineage>
        <taxon>Bacteria</taxon>
        <taxon>Pseudomonadati</taxon>
        <taxon>Pseudomonadota</taxon>
        <taxon>Betaproteobacteria</taxon>
        <taxon>Burkholderiales</taxon>
        <taxon>Burkholderiaceae</taxon>
        <taxon>Caballeronia</taxon>
    </lineage>
</organism>
<dbReference type="AlphaFoldDB" id="A0A158IA66"/>
<dbReference type="PROSITE" id="PS51819">
    <property type="entry name" value="VOC"/>
    <property type="match status" value="1"/>
</dbReference>
<protein>
    <submittedName>
        <fullName evidence="2">Glyoxalase/bleomycin resistance protein/dioxygenase</fullName>
    </submittedName>
</protein>
<proteinExistence type="predicted"/>